<dbReference type="GO" id="GO:0055085">
    <property type="term" value="P:transmembrane transport"/>
    <property type="evidence" value="ECO:0007669"/>
    <property type="project" value="InterPro"/>
</dbReference>
<evidence type="ECO:0000313" key="10">
    <source>
        <dbReference type="EMBL" id="GGE31059.1"/>
    </source>
</evidence>
<feature type="transmembrane region" description="Helical" evidence="8">
    <location>
        <begin position="323"/>
        <end position="350"/>
    </location>
</feature>
<feature type="transmembrane region" description="Helical" evidence="8">
    <location>
        <begin position="427"/>
        <end position="447"/>
    </location>
</feature>
<keyword evidence="3" id="KW-1003">Cell membrane</keyword>
<feature type="transmembrane region" description="Helical" evidence="8">
    <location>
        <begin position="225"/>
        <end position="247"/>
    </location>
</feature>
<dbReference type="EMBL" id="BMCP01000001">
    <property type="protein sequence ID" value="GGE31059.1"/>
    <property type="molecule type" value="Genomic_DNA"/>
</dbReference>
<proteinExistence type="inferred from homology"/>
<evidence type="ECO:0000256" key="4">
    <source>
        <dbReference type="ARBA" id="ARBA00022519"/>
    </source>
</evidence>
<feature type="transmembrane region" description="Helical" evidence="8">
    <location>
        <begin position="453"/>
        <end position="480"/>
    </location>
</feature>
<keyword evidence="5 8" id="KW-0812">Transmembrane</keyword>
<evidence type="ECO:0000259" key="9">
    <source>
        <dbReference type="PROSITE" id="PS50928"/>
    </source>
</evidence>
<dbReference type="CDD" id="cd06261">
    <property type="entry name" value="TM_PBP2"/>
    <property type="match status" value="2"/>
</dbReference>
<dbReference type="Proteomes" id="UP000602745">
    <property type="component" value="Unassembled WGS sequence"/>
</dbReference>
<dbReference type="Gene3D" id="1.10.3720.10">
    <property type="entry name" value="MetI-like"/>
    <property type="match status" value="2"/>
</dbReference>
<dbReference type="InterPro" id="IPR035906">
    <property type="entry name" value="MetI-like_sf"/>
</dbReference>
<feature type="transmembrane region" description="Helical" evidence="8">
    <location>
        <begin position="501"/>
        <end position="522"/>
    </location>
</feature>
<feature type="transmembrane region" description="Helical" evidence="8">
    <location>
        <begin position="272"/>
        <end position="292"/>
    </location>
</feature>
<evidence type="ECO:0000256" key="1">
    <source>
        <dbReference type="ARBA" id="ARBA00004429"/>
    </source>
</evidence>
<keyword evidence="11" id="KW-1185">Reference proteome</keyword>
<name>A0A8J2YFX6_9RHOB</name>
<evidence type="ECO:0000256" key="7">
    <source>
        <dbReference type="ARBA" id="ARBA00023136"/>
    </source>
</evidence>
<feature type="transmembrane region" description="Helical" evidence="8">
    <location>
        <begin position="122"/>
        <end position="144"/>
    </location>
</feature>
<feature type="transmembrane region" description="Helical" evidence="8">
    <location>
        <begin position="385"/>
        <end position="406"/>
    </location>
</feature>
<comment type="subcellular location">
    <subcellularLocation>
        <location evidence="1">Cell inner membrane</location>
        <topology evidence="1">Multi-pass membrane protein</topology>
    </subcellularLocation>
    <subcellularLocation>
        <location evidence="8">Cell membrane</location>
        <topology evidence="8">Multi-pass membrane protein</topology>
    </subcellularLocation>
</comment>
<evidence type="ECO:0000256" key="5">
    <source>
        <dbReference type="ARBA" id="ARBA00022692"/>
    </source>
</evidence>
<gene>
    <name evidence="10" type="ORF">GCM10007276_05310</name>
</gene>
<evidence type="ECO:0000256" key="3">
    <source>
        <dbReference type="ARBA" id="ARBA00022475"/>
    </source>
</evidence>
<dbReference type="PROSITE" id="PS50928">
    <property type="entry name" value="ABC_TM1"/>
    <property type="match status" value="2"/>
</dbReference>
<reference evidence="10" key="2">
    <citation type="submission" date="2020-09" db="EMBL/GenBank/DDBJ databases">
        <authorList>
            <person name="Sun Q."/>
            <person name="Sedlacek I."/>
        </authorList>
    </citation>
    <scope>NUCLEOTIDE SEQUENCE</scope>
    <source>
        <strain evidence="10">CCM 7684</strain>
    </source>
</reference>
<keyword evidence="4" id="KW-0997">Cell inner membrane</keyword>
<evidence type="ECO:0000256" key="6">
    <source>
        <dbReference type="ARBA" id="ARBA00022989"/>
    </source>
</evidence>
<feature type="domain" description="ABC transmembrane type-1" evidence="9">
    <location>
        <begin position="381"/>
        <end position="573"/>
    </location>
</feature>
<reference evidence="10" key="1">
    <citation type="journal article" date="2014" name="Int. J. Syst. Evol. Microbiol.">
        <title>Complete genome sequence of Corynebacterium casei LMG S-19264T (=DSM 44701T), isolated from a smear-ripened cheese.</title>
        <authorList>
            <consortium name="US DOE Joint Genome Institute (JGI-PGF)"/>
            <person name="Walter F."/>
            <person name="Albersmeier A."/>
            <person name="Kalinowski J."/>
            <person name="Ruckert C."/>
        </authorList>
    </citation>
    <scope>NUCLEOTIDE SEQUENCE</scope>
    <source>
        <strain evidence="10">CCM 7684</strain>
    </source>
</reference>
<protein>
    <submittedName>
        <fullName evidence="10">Membrane protein</fullName>
    </submittedName>
</protein>
<dbReference type="SUPFAM" id="SSF161098">
    <property type="entry name" value="MetI-like"/>
    <property type="match status" value="2"/>
</dbReference>
<evidence type="ECO:0000256" key="2">
    <source>
        <dbReference type="ARBA" id="ARBA00022448"/>
    </source>
</evidence>
<keyword evidence="7 8" id="KW-0472">Membrane</keyword>
<feature type="transmembrane region" description="Helical" evidence="8">
    <location>
        <begin position="164"/>
        <end position="187"/>
    </location>
</feature>
<evidence type="ECO:0000256" key="8">
    <source>
        <dbReference type="RuleBase" id="RU363032"/>
    </source>
</evidence>
<dbReference type="GO" id="GO:0005886">
    <property type="term" value="C:plasma membrane"/>
    <property type="evidence" value="ECO:0007669"/>
    <property type="project" value="UniProtKB-SubCell"/>
</dbReference>
<dbReference type="Pfam" id="PF00528">
    <property type="entry name" value="BPD_transp_1"/>
    <property type="match status" value="2"/>
</dbReference>
<feature type="transmembrane region" description="Helical" evidence="8">
    <location>
        <begin position="31"/>
        <end position="53"/>
    </location>
</feature>
<keyword evidence="6 8" id="KW-1133">Transmembrane helix</keyword>
<dbReference type="RefSeq" id="WP_188408147.1">
    <property type="nucleotide sequence ID" value="NZ_BMCP01000001.1"/>
</dbReference>
<keyword evidence="2 8" id="KW-0813">Transport</keyword>
<dbReference type="AlphaFoldDB" id="A0A8J2YFX6"/>
<feature type="transmembrane region" description="Helical" evidence="8">
    <location>
        <begin position="552"/>
        <end position="573"/>
    </location>
</feature>
<sequence length="583" mass="63384">MTSAQGQTSATARLAAPPAALNRWWWRPEGAIQWAVAVVVVFLILAPIVPLLMQAVSSEALYKADRHTTIGNFVRLLNDPAFGRALANSMLFACIGTVLAQGIGATLAVLVGRTNMGLRGLLGNLVLWPVFISHLVITTGWSIVYGPAGYFTTIWKQHLGTEFWSLYTIPGMALVAAVTQAPIAYLYCLGSLRSSDPTLEDSARAAGLRPAQIFRRITLPLLTPALLVSGILNFVMMLEVVSIPLIFGRPARIELLMSYIYERSKSVATPDYGLVAAAATLLVVLVLVLVALQRVILRNPQRFVTVGGKAQRPRQFSLGPWRWVATGLVAAYAVLFVLLPLAGVVAYAFAKLLTPLVPFTRVITIDNFLTVWNTETYRRSVINSMLISTIGGAVVTFIVTMLALVVHRSKFRFGRELDMISLLPRAVPGMIAGIGIYYVTTLIPPLGALRQTIVILMIAFAMRYIPLGYGAVATAILKIDPQLDRSARSVGADWWLTQRKVVMPLLVPAMISSYALLFVYFLKDYSTGLFLVAPGSEVLGTTMLQMFVSGQTGPACALATIQLVLTVLFVLLLRRITGVSIHG</sequence>
<feature type="domain" description="ABC transmembrane type-1" evidence="9">
    <location>
        <begin position="86"/>
        <end position="293"/>
    </location>
</feature>
<feature type="transmembrane region" description="Helical" evidence="8">
    <location>
        <begin position="90"/>
        <end position="110"/>
    </location>
</feature>
<dbReference type="InterPro" id="IPR000515">
    <property type="entry name" value="MetI-like"/>
</dbReference>
<evidence type="ECO:0000313" key="11">
    <source>
        <dbReference type="Proteomes" id="UP000602745"/>
    </source>
</evidence>
<organism evidence="10 11">
    <name type="scientific">Agaricicola taiwanensis</name>
    <dbReference type="NCBI Taxonomy" id="591372"/>
    <lineage>
        <taxon>Bacteria</taxon>
        <taxon>Pseudomonadati</taxon>
        <taxon>Pseudomonadota</taxon>
        <taxon>Alphaproteobacteria</taxon>
        <taxon>Rhodobacterales</taxon>
        <taxon>Paracoccaceae</taxon>
        <taxon>Agaricicola</taxon>
    </lineage>
</organism>
<comment type="caution">
    <text evidence="10">The sequence shown here is derived from an EMBL/GenBank/DDBJ whole genome shotgun (WGS) entry which is preliminary data.</text>
</comment>
<comment type="similarity">
    <text evidence="8">Belongs to the binding-protein-dependent transport system permease family.</text>
</comment>
<dbReference type="PANTHER" id="PTHR43357:SF4">
    <property type="entry name" value="INNER MEMBRANE ABC TRANSPORTER PERMEASE PROTEIN YDCV"/>
    <property type="match status" value="1"/>
</dbReference>
<dbReference type="PANTHER" id="PTHR43357">
    <property type="entry name" value="INNER MEMBRANE ABC TRANSPORTER PERMEASE PROTEIN YDCV"/>
    <property type="match status" value="1"/>
</dbReference>
<accession>A0A8J2YFX6</accession>